<proteinExistence type="predicted"/>
<dbReference type="VEuPathDB" id="FungiDB:PV08_03474"/>
<reference evidence="1 2" key="1">
    <citation type="submission" date="2015-01" db="EMBL/GenBank/DDBJ databases">
        <title>The Genome Sequence of Exophiala spinifera CBS89968.</title>
        <authorList>
            <consortium name="The Broad Institute Genomics Platform"/>
            <person name="Cuomo C."/>
            <person name="de Hoog S."/>
            <person name="Gorbushina A."/>
            <person name="Stielow B."/>
            <person name="Teixiera M."/>
            <person name="Abouelleil A."/>
            <person name="Chapman S.B."/>
            <person name="Priest M."/>
            <person name="Young S.K."/>
            <person name="Wortman J."/>
            <person name="Nusbaum C."/>
            <person name="Birren B."/>
        </authorList>
    </citation>
    <scope>NUCLEOTIDE SEQUENCE [LARGE SCALE GENOMIC DNA]</scope>
    <source>
        <strain evidence="1 2">CBS 89968</strain>
    </source>
</reference>
<dbReference type="HOGENOM" id="CLU_056963_0_0_1"/>
<dbReference type="Proteomes" id="UP000053328">
    <property type="component" value="Unassembled WGS sequence"/>
</dbReference>
<keyword evidence="2" id="KW-1185">Reference proteome</keyword>
<dbReference type="GeneID" id="27330557"/>
<sequence length="271" mass="30623">MVDAFLRGFAQGSRYGPQLEQLNHTCELDVGALFPKGVCNEGVCITKTIDARVVRGKLLLHNVHKLSVSLLTQPSSPLTSRVDISQIVSNRLLPAIYKFTARIGCVHTPDTLPAVMLYAFRFRVGCSGDRARGLDLLSCGHCATDLRVRVELDCGGTGVQIEVEIWRSFGGRDSDNRDRAEDGHFFIDPMSDAPFDINHPPVRDLEKMFNGVEEDCSGLWSPNRPRSRQSWIQLWMWFYDPFKAQLRSYGLPCNDDRMPARIQQQTLPLQW</sequence>
<gene>
    <name evidence="1" type="ORF">PV08_03474</name>
</gene>
<evidence type="ECO:0000313" key="1">
    <source>
        <dbReference type="EMBL" id="KIW19180.1"/>
    </source>
</evidence>
<dbReference type="EMBL" id="KN847493">
    <property type="protein sequence ID" value="KIW19180.1"/>
    <property type="molecule type" value="Genomic_DNA"/>
</dbReference>
<organism evidence="1 2">
    <name type="scientific">Exophiala spinifera</name>
    <dbReference type="NCBI Taxonomy" id="91928"/>
    <lineage>
        <taxon>Eukaryota</taxon>
        <taxon>Fungi</taxon>
        <taxon>Dikarya</taxon>
        <taxon>Ascomycota</taxon>
        <taxon>Pezizomycotina</taxon>
        <taxon>Eurotiomycetes</taxon>
        <taxon>Chaetothyriomycetidae</taxon>
        <taxon>Chaetothyriales</taxon>
        <taxon>Herpotrichiellaceae</taxon>
        <taxon>Exophiala</taxon>
    </lineage>
</organism>
<dbReference type="STRING" id="91928.A0A0D2BKQ7"/>
<dbReference type="OrthoDB" id="4141047at2759"/>
<evidence type="ECO:0000313" key="2">
    <source>
        <dbReference type="Proteomes" id="UP000053328"/>
    </source>
</evidence>
<accession>A0A0D2BKQ7</accession>
<protein>
    <submittedName>
        <fullName evidence="1">Uncharacterized protein</fullName>
    </submittedName>
</protein>
<name>A0A0D2BKQ7_9EURO</name>
<dbReference type="AlphaFoldDB" id="A0A0D2BKQ7"/>
<dbReference type="RefSeq" id="XP_016239396.1">
    <property type="nucleotide sequence ID" value="XM_016377826.1"/>
</dbReference>